<dbReference type="AlphaFoldDB" id="G0QTQ7"/>
<feature type="domain" description="PDEase" evidence="4">
    <location>
        <begin position="1"/>
        <end position="246"/>
    </location>
</feature>
<dbReference type="GO" id="GO:0007165">
    <property type="term" value="P:signal transduction"/>
    <property type="evidence" value="ECO:0007669"/>
    <property type="project" value="InterPro"/>
</dbReference>
<dbReference type="Pfam" id="PF00233">
    <property type="entry name" value="PDEase_I"/>
    <property type="match status" value="1"/>
</dbReference>
<keyword evidence="1 3" id="KW-0479">Metal-binding</keyword>
<dbReference type="PANTHER" id="PTHR11347">
    <property type="entry name" value="CYCLIC NUCLEOTIDE PHOSPHODIESTERASE"/>
    <property type="match status" value="1"/>
</dbReference>
<dbReference type="CDD" id="cd00077">
    <property type="entry name" value="HDc"/>
    <property type="match status" value="1"/>
</dbReference>
<dbReference type="InterPro" id="IPR023088">
    <property type="entry name" value="PDEase"/>
</dbReference>
<sequence>MHGCYMITCKTIAHKLIQDQREFALIFSGLCHDVAHTARTNMFEINSMSKLAIRYHDKSVLEQHHIATTFKILSKKDCNIFVNMTFEKIQEIRKYIINNILATDIRQHFDIIKEFEVLFGNKNLKQNDDKPFQEADINMITGIIIHAADFHGNPQPFEISKKWSLLVNQEFQAQFKEEGEKNISQTPYLKDLDKRDILAKSEIGFINAIVKPLWELLNKFLGNDLEFSIKNLYANIQEWEQISKETIKNDK</sequence>
<dbReference type="OrthoDB" id="74705at2759"/>
<evidence type="ECO:0000256" key="2">
    <source>
        <dbReference type="ARBA" id="ARBA00022801"/>
    </source>
</evidence>
<dbReference type="STRING" id="857967.G0QTQ7"/>
<proteinExistence type="predicted"/>
<dbReference type="InterPro" id="IPR023174">
    <property type="entry name" value="PDEase_CS"/>
</dbReference>
<dbReference type="SUPFAM" id="SSF109604">
    <property type="entry name" value="HD-domain/PDEase-like"/>
    <property type="match status" value="1"/>
</dbReference>
<keyword evidence="6" id="KW-1185">Reference proteome</keyword>
<dbReference type="GeneID" id="14907538"/>
<dbReference type="PROSITE" id="PS51845">
    <property type="entry name" value="PDEASE_I_2"/>
    <property type="match status" value="1"/>
</dbReference>
<dbReference type="RefSeq" id="XP_004034880.1">
    <property type="nucleotide sequence ID" value="XM_004034832.1"/>
</dbReference>
<dbReference type="GO" id="GO:0046872">
    <property type="term" value="F:metal ion binding"/>
    <property type="evidence" value="ECO:0007669"/>
    <property type="project" value="UniProtKB-KW"/>
</dbReference>
<dbReference type="Gene3D" id="1.10.1300.10">
    <property type="entry name" value="3'5'-cyclic nucleotide phosphodiesterase, catalytic domain"/>
    <property type="match status" value="1"/>
</dbReference>
<dbReference type="EMBL" id="GL983870">
    <property type="protein sequence ID" value="EGR31394.1"/>
    <property type="molecule type" value="Genomic_DNA"/>
</dbReference>
<dbReference type="InParanoid" id="G0QTQ7"/>
<accession>G0QTQ7</accession>
<dbReference type="Proteomes" id="UP000008983">
    <property type="component" value="Unassembled WGS sequence"/>
</dbReference>
<dbReference type="PRINTS" id="PR00387">
    <property type="entry name" value="PDIESTERASE1"/>
</dbReference>
<dbReference type="InterPro" id="IPR036971">
    <property type="entry name" value="PDEase_catalytic_dom_sf"/>
</dbReference>
<dbReference type="eggNOG" id="KOG3689">
    <property type="taxonomic scope" value="Eukaryota"/>
</dbReference>
<evidence type="ECO:0000313" key="5">
    <source>
        <dbReference type="EMBL" id="EGR31394.1"/>
    </source>
</evidence>
<feature type="binding site" evidence="3">
    <location>
        <position position="33"/>
    </location>
    <ligand>
        <name>Zn(2+)</name>
        <dbReference type="ChEBI" id="CHEBI:29105"/>
        <label>2</label>
    </ligand>
</feature>
<keyword evidence="2" id="KW-0378">Hydrolase</keyword>
<dbReference type="OMA" id="QWNERIL"/>
<dbReference type="InterPro" id="IPR003607">
    <property type="entry name" value="HD/PDEase_dom"/>
</dbReference>
<dbReference type="InterPro" id="IPR002073">
    <property type="entry name" value="PDEase_catalytic_dom"/>
</dbReference>
<evidence type="ECO:0000313" key="6">
    <source>
        <dbReference type="Proteomes" id="UP000008983"/>
    </source>
</evidence>
<feature type="binding site" evidence="3">
    <location>
        <position position="32"/>
    </location>
    <ligand>
        <name>Zn(2+)</name>
        <dbReference type="ChEBI" id="CHEBI:29105"/>
        <label>1</label>
    </ligand>
</feature>
<evidence type="ECO:0000259" key="4">
    <source>
        <dbReference type="PROSITE" id="PS51845"/>
    </source>
</evidence>
<reference evidence="5 6" key="1">
    <citation type="submission" date="2011-07" db="EMBL/GenBank/DDBJ databases">
        <authorList>
            <person name="Coyne R."/>
            <person name="Brami D."/>
            <person name="Johnson J."/>
            <person name="Hostetler J."/>
            <person name="Hannick L."/>
            <person name="Clark T."/>
            <person name="Cassidy-Hanley D."/>
            <person name="Inman J."/>
        </authorList>
    </citation>
    <scope>NUCLEOTIDE SEQUENCE [LARGE SCALE GENOMIC DNA]</scope>
    <source>
        <strain evidence="5 6">G5</strain>
    </source>
</reference>
<gene>
    <name evidence="5" type="ORF">IMG5_110740</name>
</gene>
<name>G0QTQ7_ICHMU</name>
<protein>
    <recommendedName>
        <fullName evidence="4">PDEase domain-containing protein</fullName>
    </recommendedName>
</protein>
<evidence type="ECO:0000256" key="3">
    <source>
        <dbReference type="PIRSR" id="PIRSR623088-3"/>
    </source>
</evidence>
<feature type="binding site" evidence="3">
    <location>
        <position position="149"/>
    </location>
    <ligand>
        <name>Zn(2+)</name>
        <dbReference type="ChEBI" id="CHEBI:29105"/>
        <label>1</label>
    </ligand>
</feature>
<feature type="binding site" evidence="3">
    <location>
        <position position="33"/>
    </location>
    <ligand>
        <name>Zn(2+)</name>
        <dbReference type="ChEBI" id="CHEBI:29105"/>
        <label>1</label>
    </ligand>
</feature>
<dbReference type="PROSITE" id="PS00126">
    <property type="entry name" value="PDEASE_I_1"/>
    <property type="match status" value="1"/>
</dbReference>
<organism evidence="5 6">
    <name type="scientific">Ichthyophthirius multifiliis</name>
    <name type="common">White spot disease agent</name>
    <name type="synonym">Ich</name>
    <dbReference type="NCBI Taxonomy" id="5932"/>
    <lineage>
        <taxon>Eukaryota</taxon>
        <taxon>Sar</taxon>
        <taxon>Alveolata</taxon>
        <taxon>Ciliophora</taxon>
        <taxon>Intramacronucleata</taxon>
        <taxon>Oligohymenophorea</taxon>
        <taxon>Hymenostomatida</taxon>
        <taxon>Ophryoglenina</taxon>
        <taxon>Ichthyophthirius</taxon>
    </lineage>
</organism>
<dbReference type="GO" id="GO:0004114">
    <property type="term" value="F:3',5'-cyclic-nucleotide phosphodiesterase activity"/>
    <property type="evidence" value="ECO:0007669"/>
    <property type="project" value="InterPro"/>
</dbReference>
<evidence type="ECO:0000256" key="1">
    <source>
        <dbReference type="ARBA" id="ARBA00022723"/>
    </source>
</evidence>